<name>A0AAV1B3A4_VICFA</name>
<protein>
    <submittedName>
        <fullName evidence="2">Uncharacterized protein</fullName>
    </submittedName>
</protein>
<evidence type="ECO:0000256" key="1">
    <source>
        <dbReference type="SAM" id="MobiDB-lite"/>
    </source>
</evidence>
<evidence type="ECO:0000313" key="2">
    <source>
        <dbReference type="EMBL" id="CAI8615735.1"/>
    </source>
</evidence>
<dbReference type="EMBL" id="OX451740">
    <property type="protein sequence ID" value="CAI8615735.1"/>
    <property type="molecule type" value="Genomic_DNA"/>
</dbReference>
<organism evidence="2 3">
    <name type="scientific">Vicia faba</name>
    <name type="common">Broad bean</name>
    <name type="synonym">Faba vulgaris</name>
    <dbReference type="NCBI Taxonomy" id="3906"/>
    <lineage>
        <taxon>Eukaryota</taxon>
        <taxon>Viridiplantae</taxon>
        <taxon>Streptophyta</taxon>
        <taxon>Embryophyta</taxon>
        <taxon>Tracheophyta</taxon>
        <taxon>Spermatophyta</taxon>
        <taxon>Magnoliopsida</taxon>
        <taxon>eudicotyledons</taxon>
        <taxon>Gunneridae</taxon>
        <taxon>Pentapetalae</taxon>
        <taxon>rosids</taxon>
        <taxon>fabids</taxon>
        <taxon>Fabales</taxon>
        <taxon>Fabaceae</taxon>
        <taxon>Papilionoideae</taxon>
        <taxon>50 kb inversion clade</taxon>
        <taxon>NPAAA clade</taxon>
        <taxon>Hologalegina</taxon>
        <taxon>IRL clade</taxon>
        <taxon>Fabeae</taxon>
        <taxon>Vicia</taxon>
    </lineage>
</organism>
<evidence type="ECO:0000313" key="3">
    <source>
        <dbReference type="Proteomes" id="UP001157006"/>
    </source>
</evidence>
<dbReference type="AlphaFoldDB" id="A0AAV1B3A4"/>
<reference evidence="2 3" key="1">
    <citation type="submission" date="2023-01" db="EMBL/GenBank/DDBJ databases">
        <authorList>
            <person name="Kreplak J."/>
        </authorList>
    </citation>
    <scope>NUCLEOTIDE SEQUENCE [LARGE SCALE GENOMIC DNA]</scope>
</reference>
<gene>
    <name evidence="2" type="ORF">VFH_V193400</name>
</gene>
<feature type="compositionally biased region" description="Low complexity" evidence="1">
    <location>
        <begin position="82"/>
        <end position="93"/>
    </location>
</feature>
<accession>A0AAV1B3A4</accession>
<feature type="compositionally biased region" description="Polar residues" evidence="1">
    <location>
        <begin position="67"/>
        <end position="81"/>
    </location>
</feature>
<dbReference type="Proteomes" id="UP001157006">
    <property type="component" value="Chromosome 5"/>
</dbReference>
<proteinExistence type="predicted"/>
<sequence length="133" mass="15298">MWHSTSFKFWRCLFVIRKRQRDRREGKTAPLHSILIAPSPRPLSAQQRTVTLRSSFSLHRTFTIPLSSPSSTHRETSYATDSSRSINKSNSSISTQLHRHHASAFISVRDNSASVRSQDGSSSRFRFTTFIRF</sequence>
<keyword evidence="3" id="KW-1185">Reference proteome</keyword>
<feature type="region of interest" description="Disordered" evidence="1">
    <location>
        <begin position="67"/>
        <end position="93"/>
    </location>
</feature>